<dbReference type="SUPFAM" id="SSF53649">
    <property type="entry name" value="Alkaline phosphatase-like"/>
    <property type="match status" value="1"/>
</dbReference>
<evidence type="ECO:0000313" key="2">
    <source>
        <dbReference type="Proteomes" id="UP000315636"/>
    </source>
</evidence>
<organism evidence="1 2">
    <name type="scientific">Melghirimyces algeriensis</name>
    <dbReference type="NCBI Taxonomy" id="910412"/>
    <lineage>
        <taxon>Bacteria</taxon>
        <taxon>Bacillati</taxon>
        <taxon>Bacillota</taxon>
        <taxon>Bacilli</taxon>
        <taxon>Bacillales</taxon>
        <taxon>Thermoactinomycetaceae</taxon>
        <taxon>Melghirimyces</taxon>
    </lineage>
</organism>
<evidence type="ECO:0000313" key="1">
    <source>
        <dbReference type="EMBL" id="SMO53110.1"/>
    </source>
</evidence>
<dbReference type="InterPro" id="IPR017850">
    <property type="entry name" value="Alkaline_phosphatase_core_sf"/>
</dbReference>
<protein>
    <submittedName>
        <fullName evidence="1">Type I phosphodiesterase / nucleotide pyrophosphatase</fullName>
    </submittedName>
</protein>
<gene>
    <name evidence="1" type="ORF">SAMN06264849_10361</name>
</gene>
<keyword evidence="2" id="KW-1185">Reference proteome</keyword>
<dbReference type="OrthoDB" id="2381338at2"/>
<dbReference type="GO" id="GO:0016787">
    <property type="term" value="F:hydrolase activity"/>
    <property type="evidence" value="ECO:0007669"/>
    <property type="project" value="UniProtKB-ARBA"/>
</dbReference>
<name>A0A521C301_9BACL</name>
<dbReference type="Proteomes" id="UP000315636">
    <property type="component" value="Unassembled WGS sequence"/>
</dbReference>
<sequence length="530" mass="59889">MFIFLSITVFFILSSKPKQQEQDFSKLHSNPDHRRKVIWIMADSLMSQAIDQGIKSGDLPAFSFLISHGHYQKEVISSFPTMSVTVDSTLITGAHPDRHHIPGLIWFDNQEQRIVNYGTGLNEILRDGLTQAAEDMVQNLNHKHLNQEIQTIFEALEERGIRTGSINGLIYRGSNDHKLAFPSWVAKPLSLPDQVNVKAPDFFALGMFANPLQGKVSLPDGLTKEFGFKDAYSVEATKYLIKNDLLPDFLFVYLPDLDKPLHKKGPGPQEKKAVQKLDREIAELLDSFGSWNEAIQHVTWVVCGDGGQTSIVPSNQNPVVQLDQLLNNYQVLKPGQQPSEKTEVALAVNERSAFVYALKQEISLNKLADQLKKDDRVDILAWKNENGWIQVFNAEKNTEMQFRPGQEFEDSYHQKWDMKGDLKALDLTVKADKKQISYGDYPDALIRLWTSFHSHSGRYLIITARPGYELADVHSPTHKGGAGHGSLHQIDSVAPMIITGTDQRPAHWRLVDMKPWILSLFDSPTTESKR</sequence>
<dbReference type="InterPro" id="IPR002591">
    <property type="entry name" value="Phosphodiest/P_Trfase"/>
</dbReference>
<dbReference type="Gene3D" id="3.40.720.10">
    <property type="entry name" value="Alkaline Phosphatase, subunit A"/>
    <property type="match status" value="1"/>
</dbReference>
<dbReference type="PANTHER" id="PTHR10151:SF120">
    <property type="entry name" value="BIS(5'-ADENOSYL)-TRIPHOSPHATASE"/>
    <property type="match status" value="1"/>
</dbReference>
<proteinExistence type="predicted"/>
<reference evidence="1 2" key="1">
    <citation type="submission" date="2017-05" db="EMBL/GenBank/DDBJ databases">
        <authorList>
            <person name="Varghese N."/>
            <person name="Submissions S."/>
        </authorList>
    </citation>
    <scope>NUCLEOTIDE SEQUENCE [LARGE SCALE GENOMIC DNA]</scope>
    <source>
        <strain evidence="1 2">DSM 45474</strain>
    </source>
</reference>
<dbReference type="EMBL" id="FXTI01000003">
    <property type="protein sequence ID" value="SMO53110.1"/>
    <property type="molecule type" value="Genomic_DNA"/>
</dbReference>
<dbReference type="PANTHER" id="PTHR10151">
    <property type="entry name" value="ECTONUCLEOTIDE PYROPHOSPHATASE/PHOSPHODIESTERASE"/>
    <property type="match status" value="1"/>
</dbReference>
<dbReference type="Pfam" id="PF01663">
    <property type="entry name" value="Phosphodiest"/>
    <property type="match status" value="1"/>
</dbReference>
<dbReference type="AlphaFoldDB" id="A0A521C301"/>
<accession>A0A521C301</accession>